<accession>A0A368PW12</accession>
<evidence type="ECO:0000256" key="9">
    <source>
        <dbReference type="ARBA" id="ARBA00023306"/>
    </source>
</evidence>
<name>A0A368PW12_SETIT</name>
<evidence type="ECO:0000256" key="4">
    <source>
        <dbReference type="ARBA" id="ARBA00022618"/>
    </source>
</evidence>
<evidence type="ECO:0000256" key="5">
    <source>
        <dbReference type="ARBA" id="ARBA00022701"/>
    </source>
</evidence>
<dbReference type="AlphaFoldDB" id="A0A368PW12"/>
<feature type="domain" description="HAUS augmin-like complex subunit 3 N-terminal" evidence="11">
    <location>
        <begin position="2"/>
        <end position="210"/>
    </location>
</feature>
<gene>
    <name evidence="12" type="ORF">SETIT_2G061000v2</name>
</gene>
<dbReference type="GO" id="GO:0005874">
    <property type="term" value="C:microtubule"/>
    <property type="evidence" value="ECO:0007669"/>
    <property type="project" value="UniProtKB-KW"/>
</dbReference>
<dbReference type="OrthoDB" id="2159690at2759"/>
<evidence type="ECO:0000259" key="11">
    <source>
        <dbReference type="Pfam" id="PF14932"/>
    </source>
</evidence>
<keyword evidence="3" id="KW-0963">Cytoplasm</keyword>
<sequence length="537" mass="60987">MEGKLLEGEDLDFAFDSISAFSDNGENQDYTFLSEESLEDIRDSKLALRAEVSDLEKQLASLEWKLDLLTAQATTITQGKKYRSSAKTRANGQLTGLDEKFAKRSLEMNAVLGKLAATTQELSYYHSEADIGVYLSYCDFQSYVRSNLACTKGLSRWFSKKFKKGPLQLVAKDDKPRGDFVNSHHSVVELNRINSIFAKSKRRYIEAQVEYAKEEAIVSMLRIQLASQQSYIHQDSHSLRRKSSELSEELKDLSLHVQKCLSETITGLCADLAELAGANILEGDHNLKLLRQECYISHQKKFINHLVNQLAAHRFLKISCQLEKRAKISSAYSLLKAIELELQSYLSAVDVRLDKYHSINQAASEMFEEGSVDDHDSFLHAVRDILSSHSNSQAMTPTYVSSYGLVEQISELQDELQYLQHEAEIVLPRERGRCTDELCRMIQTLEQTLGVPLSDGQPKLTPWPLAQSLEELEMVSQQVYSSVSEVTLARDEKVENLKQPSRNAQQERQVFVDFFCRPGRLETEVKELFSRVRALSE</sequence>
<organism evidence="12">
    <name type="scientific">Setaria italica</name>
    <name type="common">Foxtail millet</name>
    <name type="synonym">Panicum italicum</name>
    <dbReference type="NCBI Taxonomy" id="4555"/>
    <lineage>
        <taxon>Eukaryota</taxon>
        <taxon>Viridiplantae</taxon>
        <taxon>Streptophyta</taxon>
        <taxon>Embryophyta</taxon>
        <taxon>Tracheophyta</taxon>
        <taxon>Spermatophyta</taxon>
        <taxon>Magnoliopsida</taxon>
        <taxon>Liliopsida</taxon>
        <taxon>Poales</taxon>
        <taxon>Poaceae</taxon>
        <taxon>PACMAD clade</taxon>
        <taxon>Panicoideae</taxon>
        <taxon>Panicodae</taxon>
        <taxon>Paniceae</taxon>
        <taxon>Cenchrinae</taxon>
        <taxon>Setaria</taxon>
    </lineage>
</organism>
<dbReference type="PANTHER" id="PTHR19378:SF4">
    <property type="entry name" value="OS07G0185700 PROTEIN"/>
    <property type="match status" value="1"/>
</dbReference>
<evidence type="ECO:0000256" key="7">
    <source>
        <dbReference type="ARBA" id="ARBA00023054"/>
    </source>
</evidence>
<protein>
    <recommendedName>
        <fullName evidence="11">HAUS augmin-like complex subunit 3 N-terminal domain-containing protein</fullName>
    </recommendedName>
</protein>
<dbReference type="InterPro" id="IPR032733">
    <property type="entry name" value="HAUS3_N"/>
</dbReference>
<keyword evidence="6" id="KW-0498">Mitosis</keyword>
<keyword evidence="8" id="KW-0206">Cytoskeleton</keyword>
<keyword evidence="9" id="KW-0131">Cell cycle</keyword>
<dbReference type="PANTHER" id="PTHR19378">
    <property type="entry name" value="GOLGIN- RELATED"/>
    <property type="match status" value="1"/>
</dbReference>
<dbReference type="InterPro" id="IPR026206">
    <property type="entry name" value="HAUS3"/>
</dbReference>
<feature type="coiled-coil region" evidence="10">
    <location>
        <begin position="38"/>
        <end position="72"/>
    </location>
</feature>
<proteinExistence type="inferred from homology"/>
<dbReference type="GO" id="GO:0070652">
    <property type="term" value="C:HAUS complex"/>
    <property type="evidence" value="ECO:0007669"/>
    <property type="project" value="InterPro"/>
</dbReference>
<keyword evidence="5" id="KW-0493">Microtubule</keyword>
<comment type="subcellular location">
    <subcellularLocation>
        <location evidence="1">Cytoplasm</location>
        <location evidence="1">Cytoskeleton</location>
        <location evidence="1">Spindle</location>
    </subcellularLocation>
</comment>
<dbReference type="GO" id="GO:0051225">
    <property type="term" value="P:spindle assembly"/>
    <property type="evidence" value="ECO:0007669"/>
    <property type="project" value="InterPro"/>
</dbReference>
<evidence type="ECO:0000256" key="6">
    <source>
        <dbReference type="ARBA" id="ARBA00022776"/>
    </source>
</evidence>
<keyword evidence="4" id="KW-0132">Cell division</keyword>
<comment type="similarity">
    <text evidence="2">Belongs to the HAUS3 family.</text>
</comment>
<evidence type="ECO:0000256" key="10">
    <source>
        <dbReference type="SAM" id="Coils"/>
    </source>
</evidence>
<evidence type="ECO:0000313" key="12">
    <source>
        <dbReference type="EMBL" id="RCV09829.1"/>
    </source>
</evidence>
<reference evidence="12" key="1">
    <citation type="journal article" date="2012" name="Nat. Biotechnol.">
        <title>Reference genome sequence of the model plant Setaria.</title>
        <authorList>
            <person name="Bennetzen J.L."/>
            <person name="Schmutz J."/>
            <person name="Wang H."/>
            <person name="Percifield R."/>
            <person name="Hawkins J."/>
            <person name="Pontaroli A.C."/>
            <person name="Estep M."/>
            <person name="Feng L."/>
            <person name="Vaughn J.N."/>
            <person name="Grimwood J."/>
            <person name="Jenkins J."/>
            <person name="Barry K."/>
            <person name="Lindquist E."/>
            <person name="Hellsten U."/>
            <person name="Deshpande S."/>
            <person name="Wang X."/>
            <person name="Wu X."/>
            <person name="Mitros T."/>
            <person name="Triplett J."/>
            <person name="Yang X."/>
            <person name="Ye C.Y."/>
            <person name="Mauro-Herrera M."/>
            <person name="Wang L."/>
            <person name="Li P."/>
            <person name="Sharma M."/>
            <person name="Sharma R."/>
            <person name="Ronald P.C."/>
            <person name="Panaud O."/>
            <person name="Kellogg E.A."/>
            <person name="Brutnell T.P."/>
            <person name="Doust A.N."/>
            <person name="Tuskan G.A."/>
            <person name="Rokhsar D."/>
            <person name="Devos K.M."/>
        </authorList>
    </citation>
    <scope>NUCLEOTIDE SEQUENCE [LARGE SCALE GENOMIC DNA]</scope>
    <source>
        <strain evidence="12">Yugu1</strain>
    </source>
</reference>
<dbReference type="GO" id="GO:0051301">
    <property type="term" value="P:cell division"/>
    <property type="evidence" value="ECO:0007669"/>
    <property type="project" value="UniProtKB-KW"/>
</dbReference>
<evidence type="ECO:0000256" key="8">
    <source>
        <dbReference type="ARBA" id="ARBA00023212"/>
    </source>
</evidence>
<evidence type="ECO:0000256" key="3">
    <source>
        <dbReference type="ARBA" id="ARBA00022490"/>
    </source>
</evidence>
<reference evidence="12" key="2">
    <citation type="submission" date="2015-07" db="EMBL/GenBank/DDBJ databases">
        <authorList>
            <person name="Noorani M."/>
        </authorList>
    </citation>
    <scope>NUCLEOTIDE SEQUENCE</scope>
    <source>
        <strain evidence="12">Yugu1</strain>
    </source>
</reference>
<dbReference type="EMBL" id="CM003529">
    <property type="protein sequence ID" value="RCV09829.1"/>
    <property type="molecule type" value="Genomic_DNA"/>
</dbReference>
<dbReference type="GO" id="GO:0005819">
    <property type="term" value="C:spindle"/>
    <property type="evidence" value="ECO:0007669"/>
    <property type="project" value="UniProtKB-SubCell"/>
</dbReference>
<evidence type="ECO:0000256" key="1">
    <source>
        <dbReference type="ARBA" id="ARBA00004186"/>
    </source>
</evidence>
<keyword evidence="7 10" id="KW-0175">Coiled coil</keyword>
<evidence type="ECO:0000256" key="2">
    <source>
        <dbReference type="ARBA" id="ARBA00009645"/>
    </source>
</evidence>
<dbReference type="Pfam" id="PF14932">
    <property type="entry name" value="HAUS-augmin3"/>
    <property type="match status" value="1"/>
</dbReference>